<dbReference type="AlphaFoldDB" id="A0A494TFW0"/>
<reference evidence="1 2" key="1">
    <citation type="submission" date="2018-09" db="EMBL/GenBank/DDBJ databases">
        <title>Sphingomonas peninsula sp. nov., isolated from fildes peninsula, Antarctic soil.</title>
        <authorList>
            <person name="Yingchao G."/>
        </authorList>
    </citation>
    <scope>NUCLEOTIDE SEQUENCE [LARGE SCALE GENOMIC DNA]</scope>
    <source>
        <strain evidence="1 2">YZ-8</strain>
        <plasmid evidence="1 2">unnamed1</plasmid>
    </source>
</reference>
<keyword evidence="2" id="KW-1185">Reference proteome</keyword>
<sequence length="156" mass="17773">MHGCAVRISGQRISRCLHRQVSATTGIGRSTIYRQFGNKEGLFRFIVARKIDQVRTETIDSSGGTHFEQRVENLARNALDAHLEPQSIAMHQLLIQEAIEFPISRNPITMLWSYEPGFHLGGLLRNGEIWLPQKRSFAHSTRSPHLAFGISLRWIQ</sequence>
<dbReference type="OrthoDB" id="7504336at2"/>
<dbReference type="EMBL" id="CP032828">
    <property type="protein sequence ID" value="AYJ84756.1"/>
    <property type="molecule type" value="Genomic_DNA"/>
</dbReference>
<dbReference type="KEGG" id="spha:D3Y57_01205"/>
<protein>
    <submittedName>
        <fullName evidence="1">TetR family transcriptional regulator</fullName>
    </submittedName>
</protein>
<geneLocation type="plasmid" evidence="1">
    <name>unnamed1</name>
</geneLocation>
<name>A0A494TFW0_SPHPE</name>
<evidence type="ECO:0000313" key="1">
    <source>
        <dbReference type="EMBL" id="AYJ84756.1"/>
    </source>
</evidence>
<dbReference type="InterPro" id="IPR009057">
    <property type="entry name" value="Homeodomain-like_sf"/>
</dbReference>
<dbReference type="Gene3D" id="1.10.357.10">
    <property type="entry name" value="Tetracycline Repressor, domain 2"/>
    <property type="match status" value="1"/>
</dbReference>
<keyword evidence="1" id="KW-0614">Plasmid</keyword>
<gene>
    <name evidence="1" type="ORF">D3Y57_01205</name>
</gene>
<dbReference type="SUPFAM" id="SSF46689">
    <property type="entry name" value="Homeodomain-like"/>
    <property type="match status" value="1"/>
</dbReference>
<proteinExistence type="predicted"/>
<organism evidence="1 2">
    <name type="scientific">Sphingomonas paeninsulae</name>
    <dbReference type="NCBI Taxonomy" id="2319844"/>
    <lineage>
        <taxon>Bacteria</taxon>
        <taxon>Pseudomonadati</taxon>
        <taxon>Pseudomonadota</taxon>
        <taxon>Alphaproteobacteria</taxon>
        <taxon>Sphingomonadales</taxon>
        <taxon>Sphingomonadaceae</taxon>
        <taxon>Sphingomonas</taxon>
    </lineage>
</organism>
<accession>A0A494TFW0</accession>
<evidence type="ECO:0000313" key="2">
    <source>
        <dbReference type="Proteomes" id="UP000276254"/>
    </source>
</evidence>
<dbReference type="Proteomes" id="UP000276254">
    <property type="component" value="Plasmid unnamed1"/>
</dbReference>